<comment type="caution">
    <text evidence="1">The sequence shown here is derived from an EMBL/GenBank/DDBJ whole genome shotgun (WGS) entry which is preliminary data.</text>
</comment>
<organism evidence="1 2">
    <name type="scientific">Thelephora ganbajun</name>
    <name type="common">Ganba fungus</name>
    <dbReference type="NCBI Taxonomy" id="370292"/>
    <lineage>
        <taxon>Eukaryota</taxon>
        <taxon>Fungi</taxon>
        <taxon>Dikarya</taxon>
        <taxon>Basidiomycota</taxon>
        <taxon>Agaricomycotina</taxon>
        <taxon>Agaricomycetes</taxon>
        <taxon>Thelephorales</taxon>
        <taxon>Thelephoraceae</taxon>
        <taxon>Thelephora</taxon>
    </lineage>
</organism>
<gene>
    <name evidence="1" type="ORF">BDM02DRAFT_3088814</name>
</gene>
<proteinExistence type="predicted"/>
<reference evidence="1" key="2">
    <citation type="journal article" date="2020" name="Nat. Commun.">
        <title>Large-scale genome sequencing of mycorrhizal fungi provides insights into the early evolution of symbiotic traits.</title>
        <authorList>
            <person name="Miyauchi S."/>
            <person name="Kiss E."/>
            <person name="Kuo A."/>
            <person name="Drula E."/>
            <person name="Kohler A."/>
            <person name="Sanchez-Garcia M."/>
            <person name="Morin E."/>
            <person name="Andreopoulos B."/>
            <person name="Barry K.W."/>
            <person name="Bonito G."/>
            <person name="Buee M."/>
            <person name="Carver A."/>
            <person name="Chen C."/>
            <person name="Cichocki N."/>
            <person name="Clum A."/>
            <person name="Culley D."/>
            <person name="Crous P.W."/>
            <person name="Fauchery L."/>
            <person name="Girlanda M."/>
            <person name="Hayes R.D."/>
            <person name="Keri Z."/>
            <person name="LaButti K."/>
            <person name="Lipzen A."/>
            <person name="Lombard V."/>
            <person name="Magnuson J."/>
            <person name="Maillard F."/>
            <person name="Murat C."/>
            <person name="Nolan M."/>
            <person name="Ohm R.A."/>
            <person name="Pangilinan J."/>
            <person name="Pereira M.F."/>
            <person name="Perotto S."/>
            <person name="Peter M."/>
            <person name="Pfister S."/>
            <person name="Riley R."/>
            <person name="Sitrit Y."/>
            <person name="Stielow J.B."/>
            <person name="Szollosi G."/>
            <person name="Zifcakova L."/>
            <person name="Stursova M."/>
            <person name="Spatafora J.W."/>
            <person name="Tedersoo L."/>
            <person name="Vaario L.M."/>
            <person name="Yamada A."/>
            <person name="Yan M."/>
            <person name="Wang P."/>
            <person name="Xu J."/>
            <person name="Bruns T."/>
            <person name="Baldrian P."/>
            <person name="Vilgalys R."/>
            <person name="Dunand C."/>
            <person name="Henrissat B."/>
            <person name="Grigoriev I.V."/>
            <person name="Hibbett D."/>
            <person name="Nagy L.G."/>
            <person name="Martin F.M."/>
        </authorList>
    </citation>
    <scope>NUCLEOTIDE SEQUENCE</scope>
    <source>
        <strain evidence="1">P2</strain>
    </source>
</reference>
<sequence length="433" mass="46787">MSWKLGVSFFLFGLINNVLYVIILSAALDLVPASTPKGLIAFCNITPSLAAKVGWPYLLKGTVRYNQRVIGCCILSVLGMIVVALSGGVGMRLLGISLASLSSGLGELTFLQLSTTYVPTIAGRSVGYFASGTGAAGLVGAFLWWELRNFGVRVGVGLSSVLPLTIPLVHFFLLPKPSSISKQDEEDDGAEPLMTSSTEYTPLPTDEGEDSTVGYRSSRTVALSASDKWRLVKPMILKYMLPLCEHPFFEYTINQGISPTLLYPVPSPEEHPLIALLIKSIRDYYPLWQLVYQATVFLSRSSISLGFPPLPEKLLPIPAVIQLVILLTLVYESAVGIFGDSSEGASFFLVFLLISIEGICGGLAYVNAFYRINQEKSDSSDPETAKQEKEFKIGSVGFSDSSGIMLAALVSMPLELSLCAVQVKRGKGLCRSL</sequence>
<keyword evidence="2" id="KW-1185">Reference proteome</keyword>
<dbReference type="Proteomes" id="UP000886501">
    <property type="component" value="Unassembled WGS sequence"/>
</dbReference>
<name>A0ACB6ZSZ9_THEGA</name>
<dbReference type="EMBL" id="MU117968">
    <property type="protein sequence ID" value="KAF9652556.1"/>
    <property type="molecule type" value="Genomic_DNA"/>
</dbReference>
<evidence type="ECO:0000313" key="2">
    <source>
        <dbReference type="Proteomes" id="UP000886501"/>
    </source>
</evidence>
<reference evidence="1" key="1">
    <citation type="submission" date="2019-10" db="EMBL/GenBank/DDBJ databases">
        <authorList>
            <consortium name="DOE Joint Genome Institute"/>
            <person name="Kuo A."/>
            <person name="Miyauchi S."/>
            <person name="Kiss E."/>
            <person name="Drula E."/>
            <person name="Kohler A."/>
            <person name="Sanchez-Garcia M."/>
            <person name="Andreopoulos B."/>
            <person name="Barry K.W."/>
            <person name="Bonito G."/>
            <person name="Buee M."/>
            <person name="Carver A."/>
            <person name="Chen C."/>
            <person name="Cichocki N."/>
            <person name="Clum A."/>
            <person name="Culley D."/>
            <person name="Crous P.W."/>
            <person name="Fauchery L."/>
            <person name="Girlanda M."/>
            <person name="Hayes R."/>
            <person name="Keri Z."/>
            <person name="Labutti K."/>
            <person name="Lipzen A."/>
            <person name="Lombard V."/>
            <person name="Magnuson J."/>
            <person name="Maillard F."/>
            <person name="Morin E."/>
            <person name="Murat C."/>
            <person name="Nolan M."/>
            <person name="Ohm R."/>
            <person name="Pangilinan J."/>
            <person name="Pereira M."/>
            <person name="Perotto S."/>
            <person name="Peter M."/>
            <person name="Riley R."/>
            <person name="Sitrit Y."/>
            <person name="Stielow B."/>
            <person name="Szollosi G."/>
            <person name="Zifcakova L."/>
            <person name="Stursova M."/>
            <person name="Spatafora J.W."/>
            <person name="Tedersoo L."/>
            <person name="Vaario L.-M."/>
            <person name="Yamada A."/>
            <person name="Yan M."/>
            <person name="Wang P."/>
            <person name="Xu J."/>
            <person name="Bruns T."/>
            <person name="Baldrian P."/>
            <person name="Vilgalys R."/>
            <person name="Henrissat B."/>
            <person name="Grigoriev I.V."/>
            <person name="Hibbett D."/>
            <person name="Nagy L.G."/>
            <person name="Martin F.M."/>
        </authorList>
    </citation>
    <scope>NUCLEOTIDE SEQUENCE</scope>
    <source>
        <strain evidence="1">P2</strain>
    </source>
</reference>
<protein>
    <submittedName>
        <fullName evidence="1">Batten's disease protein Cln3</fullName>
    </submittedName>
</protein>
<accession>A0ACB6ZSZ9</accession>
<evidence type="ECO:0000313" key="1">
    <source>
        <dbReference type="EMBL" id="KAF9652556.1"/>
    </source>
</evidence>